<evidence type="ECO:0000313" key="2">
    <source>
        <dbReference type="Proteomes" id="UP000593579"/>
    </source>
</evidence>
<reference evidence="1 2" key="1">
    <citation type="journal article" date="2019" name="Genome Biol. Evol.">
        <title>Insights into the evolution of the New World diploid cottons (Gossypium, subgenus Houzingenia) based on genome sequencing.</title>
        <authorList>
            <person name="Grover C.E."/>
            <person name="Arick M.A. 2nd"/>
            <person name="Thrash A."/>
            <person name="Conover J.L."/>
            <person name="Sanders W.S."/>
            <person name="Peterson D.G."/>
            <person name="Frelichowski J.E."/>
            <person name="Scheffler J.A."/>
            <person name="Scheffler B.E."/>
            <person name="Wendel J.F."/>
        </authorList>
    </citation>
    <scope>NUCLEOTIDE SEQUENCE [LARGE SCALE GENOMIC DNA]</scope>
    <source>
        <strain evidence="1">5</strain>
        <tissue evidence="1">Leaf</tissue>
    </source>
</reference>
<organism evidence="1 2">
    <name type="scientific">Gossypium gossypioides</name>
    <name type="common">Mexican cotton</name>
    <name type="synonym">Selera gossypioides</name>
    <dbReference type="NCBI Taxonomy" id="34282"/>
    <lineage>
        <taxon>Eukaryota</taxon>
        <taxon>Viridiplantae</taxon>
        <taxon>Streptophyta</taxon>
        <taxon>Embryophyta</taxon>
        <taxon>Tracheophyta</taxon>
        <taxon>Spermatophyta</taxon>
        <taxon>Magnoliopsida</taxon>
        <taxon>eudicotyledons</taxon>
        <taxon>Gunneridae</taxon>
        <taxon>Pentapetalae</taxon>
        <taxon>rosids</taxon>
        <taxon>malvids</taxon>
        <taxon>Malvales</taxon>
        <taxon>Malvaceae</taxon>
        <taxon>Malvoideae</taxon>
        <taxon>Gossypium</taxon>
    </lineage>
</organism>
<dbReference type="OrthoDB" id="1641132at2759"/>
<feature type="non-terminal residue" evidence="1">
    <location>
        <position position="1"/>
    </location>
</feature>
<gene>
    <name evidence="1" type="ORF">Gogos_000896</name>
</gene>
<keyword evidence="2" id="KW-1185">Reference proteome</keyword>
<comment type="caution">
    <text evidence="1">The sequence shown here is derived from an EMBL/GenBank/DDBJ whole genome shotgun (WGS) entry which is preliminary data.</text>
</comment>
<evidence type="ECO:0000313" key="1">
    <source>
        <dbReference type="EMBL" id="MBA0752015.1"/>
    </source>
</evidence>
<accession>A0A7J9CUU8</accession>
<sequence length="91" mass="9900">EVRKNVSETAHETRDKVADTKRVIGDALGKAKGAVVEKGQDVKENAKESIDKSKEVTTTAKGMAKTMGDDIVTNTSEQVENVHEKAMEEEV</sequence>
<dbReference type="AlphaFoldDB" id="A0A7J9CUU8"/>
<dbReference type="EMBL" id="JABEZY010000013">
    <property type="protein sequence ID" value="MBA0752015.1"/>
    <property type="molecule type" value="Genomic_DNA"/>
</dbReference>
<name>A0A7J9CUU8_GOSGO</name>
<protein>
    <submittedName>
        <fullName evidence="1">Uncharacterized protein</fullName>
    </submittedName>
</protein>
<dbReference type="Proteomes" id="UP000593579">
    <property type="component" value="Unassembled WGS sequence"/>
</dbReference>
<proteinExistence type="predicted"/>